<keyword evidence="7 9" id="KW-0472">Membrane</keyword>
<dbReference type="PANTHER" id="PTHR12174">
    <property type="entry name" value="SIGNAL PEPTIDE PEPTIDASE"/>
    <property type="match status" value="1"/>
</dbReference>
<feature type="transmembrane region" description="Helical" evidence="9">
    <location>
        <begin position="175"/>
        <end position="192"/>
    </location>
</feature>
<feature type="region of interest" description="Disordered" evidence="8">
    <location>
        <begin position="347"/>
        <end position="369"/>
    </location>
</feature>
<keyword evidence="5" id="KW-0256">Endoplasmic reticulum</keyword>
<gene>
    <name evidence="10" type="ORF">BDV98DRAFT_648577</name>
</gene>
<evidence type="ECO:0000256" key="8">
    <source>
        <dbReference type="SAM" id="MobiDB-lite"/>
    </source>
</evidence>
<feature type="transmembrane region" description="Helical" evidence="9">
    <location>
        <begin position="14"/>
        <end position="34"/>
    </location>
</feature>
<dbReference type="SMART" id="SM00730">
    <property type="entry name" value="PSN"/>
    <property type="match status" value="1"/>
</dbReference>
<reference evidence="10 11" key="1">
    <citation type="journal article" date="2019" name="Nat. Ecol. Evol.">
        <title>Megaphylogeny resolves global patterns of mushroom evolution.</title>
        <authorList>
            <person name="Varga T."/>
            <person name="Krizsan K."/>
            <person name="Foldi C."/>
            <person name="Dima B."/>
            <person name="Sanchez-Garcia M."/>
            <person name="Sanchez-Ramirez S."/>
            <person name="Szollosi G.J."/>
            <person name="Szarkandi J.G."/>
            <person name="Papp V."/>
            <person name="Albert L."/>
            <person name="Andreopoulos W."/>
            <person name="Angelini C."/>
            <person name="Antonin V."/>
            <person name="Barry K.W."/>
            <person name="Bougher N.L."/>
            <person name="Buchanan P."/>
            <person name="Buyck B."/>
            <person name="Bense V."/>
            <person name="Catcheside P."/>
            <person name="Chovatia M."/>
            <person name="Cooper J."/>
            <person name="Damon W."/>
            <person name="Desjardin D."/>
            <person name="Finy P."/>
            <person name="Geml J."/>
            <person name="Haridas S."/>
            <person name="Hughes K."/>
            <person name="Justo A."/>
            <person name="Karasinski D."/>
            <person name="Kautmanova I."/>
            <person name="Kiss B."/>
            <person name="Kocsube S."/>
            <person name="Kotiranta H."/>
            <person name="LaButti K.M."/>
            <person name="Lechner B.E."/>
            <person name="Liimatainen K."/>
            <person name="Lipzen A."/>
            <person name="Lukacs Z."/>
            <person name="Mihaltcheva S."/>
            <person name="Morgado L.N."/>
            <person name="Niskanen T."/>
            <person name="Noordeloos M.E."/>
            <person name="Ohm R.A."/>
            <person name="Ortiz-Santana B."/>
            <person name="Ovrebo C."/>
            <person name="Racz N."/>
            <person name="Riley R."/>
            <person name="Savchenko A."/>
            <person name="Shiryaev A."/>
            <person name="Soop K."/>
            <person name="Spirin V."/>
            <person name="Szebenyi C."/>
            <person name="Tomsovsky M."/>
            <person name="Tulloss R.E."/>
            <person name="Uehling J."/>
            <person name="Grigoriev I.V."/>
            <person name="Vagvolgyi C."/>
            <person name="Papp T."/>
            <person name="Martin F.M."/>
            <person name="Miettinen O."/>
            <person name="Hibbett D.S."/>
            <person name="Nagy L.G."/>
        </authorList>
    </citation>
    <scope>NUCLEOTIDE SEQUENCE [LARGE SCALE GENOMIC DNA]</scope>
    <source>
        <strain evidence="10 11">CBS 309.79</strain>
    </source>
</reference>
<evidence type="ECO:0000256" key="4">
    <source>
        <dbReference type="ARBA" id="ARBA00022801"/>
    </source>
</evidence>
<evidence type="ECO:0000256" key="6">
    <source>
        <dbReference type="ARBA" id="ARBA00022989"/>
    </source>
</evidence>
<feature type="transmembrane region" description="Helical" evidence="9">
    <location>
        <begin position="64"/>
        <end position="82"/>
    </location>
</feature>
<sequence>MERPLATGMESDLLSSYAGLLFLASASVYIGSYASLPKGRKSSGGVADDDEEEDTVERITTEDAYWFPIIGSVVLFGLYLIVTKLGPEWINLILRWYTSITGAFSVWKASVSFCRYAVGTARWKECRRYDVSLKITKGADPLQLSWRTPTMLLLPLSCLPSVLYNVTKFGQQSALLSNILALSFCYSGLALIKLDSFATGCVLLSGLFLYDVWWVFGTEVMVKVATTLDVPIKLLWPKSMILSPANGFTMLGLGDVVVPGTFIALALRYDYSHHQKGAVGRPETPFFHATLGAYMASLATTMAVMHVWKTGQPALLYISLRPSIILTTIGTALVRGEFGELWSWEDGGEEPKAEQKTQGVKDAIQSAKD</sequence>
<dbReference type="OrthoDB" id="29661at2759"/>
<evidence type="ECO:0000256" key="1">
    <source>
        <dbReference type="ARBA" id="ARBA00004477"/>
    </source>
</evidence>
<dbReference type="GO" id="GO:0098554">
    <property type="term" value="C:cytoplasmic side of endoplasmic reticulum membrane"/>
    <property type="evidence" value="ECO:0007669"/>
    <property type="project" value="TreeGrafter"/>
</dbReference>
<dbReference type="EMBL" id="ML178818">
    <property type="protein sequence ID" value="TFL04744.1"/>
    <property type="molecule type" value="Genomic_DNA"/>
</dbReference>
<dbReference type="GO" id="GO:0033619">
    <property type="term" value="P:membrane protein proteolysis"/>
    <property type="evidence" value="ECO:0007669"/>
    <property type="project" value="TreeGrafter"/>
</dbReference>
<dbReference type="STRING" id="1884261.A0A5C3R1Y1"/>
<name>A0A5C3R1Y1_9AGAR</name>
<dbReference type="GO" id="GO:0006465">
    <property type="term" value="P:signal peptide processing"/>
    <property type="evidence" value="ECO:0007669"/>
    <property type="project" value="TreeGrafter"/>
</dbReference>
<dbReference type="GO" id="GO:0098553">
    <property type="term" value="C:lumenal side of endoplasmic reticulum membrane"/>
    <property type="evidence" value="ECO:0007669"/>
    <property type="project" value="TreeGrafter"/>
</dbReference>
<evidence type="ECO:0000256" key="9">
    <source>
        <dbReference type="SAM" id="Phobius"/>
    </source>
</evidence>
<evidence type="ECO:0000256" key="3">
    <source>
        <dbReference type="ARBA" id="ARBA00022692"/>
    </source>
</evidence>
<feature type="transmembrane region" description="Helical" evidence="9">
    <location>
        <begin position="245"/>
        <end position="265"/>
    </location>
</feature>
<dbReference type="GO" id="GO:0042500">
    <property type="term" value="F:aspartic endopeptidase activity, intramembrane cleaving"/>
    <property type="evidence" value="ECO:0007669"/>
    <property type="project" value="InterPro"/>
</dbReference>
<comment type="subcellular location">
    <subcellularLocation>
        <location evidence="1">Endoplasmic reticulum membrane</location>
        <topology evidence="1">Multi-pass membrane protein</topology>
    </subcellularLocation>
</comment>
<evidence type="ECO:0000256" key="7">
    <source>
        <dbReference type="ARBA" id="ARBA00023136"/>
    </source>
</evidence>
<keyword evidence="11" id="KW-1185">Reference proteome</keyword>
<evidence type="ECO:0000256" key="2">
    <source>
        <dbReference type="ARBA" id="ARBA00006859"/>
    </source>
</evidence>
<evidence type="ECO:0000313" key="11">
    <source>
        <dbReference type="Proteomes" id="UP000305067"/>
    </source>
</evidence>
<keyword evidence="6 9" id="KW-1133">Transmembrane helix</keyword>
<evidence type="ECO:0000313" key="10">
    <source>
        <dbReference type="EMBL" id="TFL04744.1"/>
    </source>
</evidence>
<dbReference type="InterPro" id="IPR007369">
    <property type="entry name" value="Peptidase_A22B_SPP"/>
</dbReference>
<keyword evidence="4" id="KW-0378">Hydrolase</keyword>
<evidence type="ECO:0000256" key="5">
    <source>
        <dbReference type="ARBA" id="ARBA00022824"/>
    </source>
</evidence>
<keyword evidence="3 9" id="KW-0812">Transmembrane</keyword>
<feature type="transmembrane region" description="Helical" evidence="9">
    <location>
        <begin position="286"/>
        <end position="308"/>
    </location>
</feature>
<organism evidence="10 11">
    <name type="scientific">Pterulicium gracile</name>
    <dbReference type="NCBI Taxonomy" id="1884261"/>
    <lineage>
        <taxon>Eukaryota</taxon>
        <taxon>Fungi</taxon>
        <taxon>Dikarya</taxon>
        <taxon>Basidiomycota</taxon>
        <taxon>Agaricomycotina</taxon>
        <taxon>Agaricomycetes</taxon>
        <taxon>Agaricomycetidae</taxon>
        <taxon>Agaricales</taxon>
        <taxon>Pleurotineae</taxon>
        <taxon>Pterulaceae</taxon>
        <taxon>Pterulicium</taxon>
    </lineage>
</organism>
<feature type="transmembrane region" description="Helical" evidence="9">
    <location>
        <begin position="197"/>
        <end position="216"/>
    </location>
</feature>
<feature type="transmembrane region" description="Helical" evidence="9">
    <location>
        <begin position="314"/>
        <end position="334"/>
    </location>
</feature>
<dbReference type="Proteomes" id="UP000305067">
    <property type="component" value="Unassembled WGS sequence"/>
</dbReference>
<proteinExistence type="inferred from homology"/>
<dbReference type="PANTHER" id="PTHR12174:SF23">
    <property type="entry name" value="MINOR HISTOCOMPATIBILITY ANTIGEN H13"/>
    <property type="match status" value="1"/>
</dbReference>
<dbReference type="AlphaFoldDB" id="A0A5C3R1Y1"/>
<protein>
    <submittedName>
        <fullName evidence="10">Signal peptide peptidase-domain-containing protein</fullName>
    </submittedName>
</protein>
<accession>A0A5C3R1Y1</accession>
<comment type="similarity">
    <text evidence="2">Belongs to the peptidase A22B family.</text>
</comment>
<dbReference type="InterPro" id="IPR006639">
    <property type="entry name" value="Preselin/SPP"/>
</dbReference>
<dbReference type="Pfam" id="PF04258">
    <property type="entry name" value="Peptidase_A22B"/>
    <property type="match status" value="1"/>
</dbReference>